<dbReference type="EMBL" id="QNSF01000018">
    <property type="protein sequence ID" value="RBP87601.1"/>
    <property type="molecule type" value="Genomic_DNA"/>
</dbReference>
<evidence type="ECO:0000313" key="2">
    <source>
        <dbReference type="Proteomes" id="UP000252731"/>
    </source>
</evidence>
<keyword evidence="2" id="KW-1185">Reference proteome</keyword>
<protein>
    <submittedName>
        <fullName evidence="1">Uncharacterized protein</fullName>
    </submittedName>
</protein>
<reference evidence="1 2" key="1">
    <citation type="submission" date="2018-06" db="EMBL/GenBank/DDBJ databases">
        <title>Freshwater and sediment microbial communities from various areas in North America, analyzing microbe dynamics in response to fracking.</title>
        <authorList>
            <person name="Lamendella R."/>
        </authorList>
    </citation>
    <scope>NUCLEOTIDE SEQUENCE [LARGE SCALE GENOMIC DNA]</scope>
    <source>
        <strain evidence="1 2">14_TX</strain>
    </source>
</reference>
<gene>
    <name evidence="1" type="ORF">DFO70_11823</name>
</gene>
<dbReference type="Proteomes" id="UP000252731">
    <property type="component" value="Unassembled WGS sequence"/>
</dbReference>
<proteinExistence type="predicted"/>
<organism evidence="1 2">
    <name type="scientific">Cytobacillus firmus</name>
    <name type="common">Bacillus firmus</name>
    <dbReference type="NCBI Taxonomy" id="1399"/>
    <lineage>
        <taxon>Bacteria</taxon>
        <taxon>Bacillati</taxon>
        <taxon>Bacillota</taxon>
        <taxon>Bacilli</taxon>
        <taxon>Bacillales</taxon>
        <taxon>Bacillaceae</taxon>
        <taxon>Cytobacillus</taxon>
    </lineage>
</organism>
<comment type="caution">
    <text evidence="1">The sequence shown here is derived from an EMBL/GenBank/DDBJ whole genome shotgun (WGS) entry which is preliminary data.</text>
</comment>
<name>A0A366JLB2_CYTFI</name>
<sequence length="43" mass="4977">MTIQQPFTTFANETFKDDKEGMKIAKPPTLVHSLKLRNLLLLF</sequence>
<dbReference type="AlphaFoldDB" id="A0A366JLB2"/>
<accession>A0A366JLB2</accession>
<evidence type="ECO:0000313" key="1">
    <source>
        <dbReference type="EMBL" id="RBP87601.1"/>
    </source>
</evidence>